<dbReference type="InterPro" id="IPR036568">
    <property type="entry name" value="GGCT-like_sf"/>
</dbReference>
<dbReference type="AlphaFoldDB" id="A0A6P8YIB7"/>
<dbReference type="PANTHER" id="PTHR12510:SF4">
    <property type="entry name" value="GAMMA-GLUTAMYLAMINECYCLOTRANSFERASE"/>
    <property type="match status" value="1"/>
</dbReference>
<dbReference type="Pfam" id="PF06094">
    <property type="entry name" value="GGACT"/>
    <property type="match status" value="1"/>
</dbReference>
<evidence type="ECO:0000313" key="5">
    <source>
        <dbReference type="Proteomes" id="UP000515158"/>
    </source>
</evidence>
<dbReference type="CDD" id="cd06661">
    <property type="entry name" value="GGCT_like"/>
    <property type="match status" value="1"/>
</dbReference>
<dbReference type="RefSeq" id="XP_034236741.1">
    <property type="nucleotide sequence ID" value="XM_034380850.1"/>
</dbReference>
<evidence type="ECO:0000256" key="2">
    <source>
        <dbReference type="PIRSR" id="PIRSR639126-1"/>
    </source>
</evidence>
<feature type="domain" description="Gamma-glutamylcyclotransferase AIG2-like" evidence="4">
    <location>
        <begin position="8"/>
        <end position="123"/>
    </location>
</feature>
<dbReference type="PANTHER" id="PTHR12510">
    <property type="entry name" value="TROPONIN C-AKIN-1 PROTEIN"/>
    <property type="match status" value="1"/>
</dbReference>
<evidence type="ECO:0000313" key="7">
    <source>
        <dbReference type="RefSeq" id="XP_034236750.1"/>
    </source>
</evidence>
<dbReference type="SUPFAM" id="SSF110857">
    <property type="entry name" value="Gamma-glutamyl cyclotransferase-like"/>
    <property type="match status" value="1"/>
</dbReference>
<dbReference type="KEGG" id="tpal:117642562"/>
<proteinExistence type="inferred from homology"/>
<dbReference type="RefSeq" id="XP_034236750.1">
    <property type="nucleotide sequence ID" value="XM_034380859.1"/>
</dbReference>
<accession>A0A6P8YIB7</accession>
<comment type="similarity">
    <text evidence="1 3">Belongs to the gamma-glutamylcyclotransferase family.</text>
</comment>
<dbReference type="GO" id="GO:0061929">
    <property type="term" value="F:gamma-glutamylaminecyclotransferase activity"/>
    <property type="evidence" value="ECO:0007669"/>
    <property type="project" value="InterPro"/>
</dbReference>
<evidence type="ECO:0000256" key="3">
    <source>
        <dbReference type="RuleBase" id="RU367036"/>
    </source>
</evidence>
<gene>
    <name evidence="6 7" type="primary">LOC117642562</name>
</gene>
<dbReference type="Gene3D" id="3.10.490.10">
    <property type="entry name" value="Gamma-glutamyl cyclotransferase-like"/>
    <property type="match status" value="1"/>
</dbReference>
<protein>
    <recommendedName>
        <fullName evidence="3">Gamma-glutamylcyclotransferase family protein</fullName>
    </recommendedName>
</protein>
<dbReference type="InterPro" id="IPR013024">
    <property type="entry name" value="GGCT-like"/>
</dbReference>
<dbReference type="OrthoDB" id="113620at2759"/>
<evidence type="ECO:0000259" key="4">
    <source>
        <dbReference type="Pfam" id="PF06094"/>
    </source>
</evidence>
<dbReference type="InterPro" id="IPR039126">
    <property type="entry name" value="GGACT"/>
</dbReference>
<feature type="active site" description="Proton acceptor" evidence="2">
    <location>
        <position position="86"/>
    </location>
</feature>
<organism evidence="7">
    <name type="scientific">Thrips palmi</name>
    <name type="common">Melon thrips</name>
    <dbReference type="NCBI Taxonomy" id="161013"/>
    <lineage>
        <taxon>Eukaryota</taxon>
        <taxon>Metazoa</taxon>
        <taxon>Ecdysozoa</taxon>
        <taxon>Arthropoda</taxon>
        <taxon>Hexapoda</taxon>
        <taxon>Insecta</taxon>
        <taxon>Pterygota</taxon>
        <taxon>Neoptera</taxon>
        <taxon>Paraneoptera</taxon>
        <taxon>Thysanoptera</taxon>
        <taxon>Terebrantia</taxon>
        <taxon>Thripoidea</taxon>
        <taxon>Thripidae</taxon>
        <taxon>Thrips</taxon>
    </lineage>
</organism>
<dbReference type="InterPro" id="IPR009288">
    <property type="entry name" value="AIG2-like_dom"/>
</dbReference>
<dbReference type="GO" id="GO:0005829">
    <property type="term" value="C:cytosol"/>
    <property type="evidence" value="ECO:0007669"/>
    <property type="project" value="TreeGrafter"/>
</dbReference>
<name>A0A6P8YIB7_THRPL</name>
<dbReference type="GeneID" id="117642562"/>
<reference evidence="6 7" key="1">
    <citation type="submission" date="2025-04" db="UniProtKB">
        <authorList>
            <consortium name="RefSeq"/>
        </authorList>
    </citation>
    <scope>IDENTIFICATION</scope>
    <source>
        <tissue evidence="6 7">Total insect</tissue>
    </source>
</reference>
<dbReference type="Proteomes" id="UP000515158">
    <property type="component" value="Unplaced"/>
</dbReference>
<sequence>MESEKHKVFVYGTLKEGEPNQHWLTNKENGSAKLIGQATTTQEYPLVIASRYNIPFLLDKPGVGKVVTGEIYEVDETMLKNLDILEDYPEWYVREKRNFLLKNGMVKTEITGWVYLLKTYKDSLLELPFMTEYKSKGSHGLVYCEPMKRDEAYDACADVQGTSNI</sequence>
<evidence type="ECO:0000313" key="6">
    <source>
        <dbReference type="RefSeq" id="XP_034236741.1"/>
    </source>
</evidence>
<evidence type="ECO:0000256" key="1">
    <source>
        <dbReference type="ARBA" id="ARBA00008861"/>
    </source>
</evidence>
<keyword evidence="5" id="KW-1185">Reference proteome</keyword>